<keyword evidence="3" id="KW-1185">Reference proteome</keyword>
<comment type="caution">
    <text evidence="2">The sequence shown here is derived from an EMBL/GenBank/DDBJ whole genome shotgun (WGS) entry which is preliminary data.</text>
</comment>
<proteinExistence type="predicted"/>
<gene>
    <name evidence="2" type="ORF">P7K49_007276</name>
</gene>
<evidence type="ECO:0000313" key="3">
    <source>
        <dbReference type="Proteomes" id="UP001266305"/>
    </source>
</evidence>
<feature type="compositionally biased region" description="Basic residues" evidence="1">
    <location>
        <begin position="96"/>
        <end position="109"/>
    </location>
</feature>
<reference evidence="2 3" key="1">
    <citation type="submission" date="2023-05" db="EMBL/GenBank/DDBJ databases">
        <title>B98-5 Cell Line De Novo Hybrid Assembly: An Optical Mapping Approach.</title>
        <authorList>
            <person name="Kananen K."/>
            <person name="Auerbach J.A."/>
            <person name="Kautto E."/>
            <person name="Blachly J.S."/>
        </authorList>
    </citation>
    <scope>NUCLEOTIDE SEQUENCE [LARGE SCALE GENOMIC DNA]</scope>
    <source>
        <strain evidence="2">B95-8</strain>
        <tissue evidence="2">Cell line</tissue>
    </source>
</reference>
<sequence length="122" mass="12821">MLCYVTRPDAVLMEVEVEAKANGEDCLNQGVLAGPARPRGLTATPGTRARRLPGAGRHCGGGGRGEARPLPSTGMGRAVSCWRAWTGGSGDPSPHHPPKPALSRKKAAPHTCRRYVLDAACR</sequence>
<evidence type="ECO:0000313" key="2">
    <source>
        <dbReference type="EMBL" id="KAK2113010.1"/>
    </source>
</evidence>
<organism evidence="2 3">
    <name type="scientific">Saguinus oedipus</name>
    <name type="common">Cotton-top tamarin</name>
    <name type="synonym">Oedipomidas oedipus</name>
    <dbReference type="NCBI Taxonomy" id="9490"/>
    <lineage>
        <taxon>Eukaryota</taxon>
        <taxon>Metazoa</taxon>
        <taxon>Chordata</taxon>
        <taxon>Craniata</taxon>
        <taxon>Vertebrata</taxon>
        <taxon>Euteleostomi</taxon>
        <taxon>Mammalia</taxon>
        <taxon>Eutheria</taxon>
        <taxon>Euarchontoglires</taxon>
        <taxon>Primates</taxon>
        <taxon>Haplorrhini</taxon>
        <taxon>Platyrrhini</taxon>
        <taxon>Cebidae</taxon>
        <taxon>Callitrichinae</taxon>
        <taxon>Saguinus</taxon>
    </lineage>
</organism>
<evidence type="ECO:0000256" key="1">
    <source>
        <dbReference type="SAM" id="MobiDB-lite"/>
    </source>
</evidence>
<name>A0ABQ9VV53_SAGOE</name>
<feature type="region of interest" description="Disordered" evidence="1">
    <location>
        <begin position="34"/>
        <end position="109"/>
    </location>
</feature>
<dbReference type="EMBL" id="JASSZA010000004">
    <property type="protein sequence ID" value="KAK2113010.1"/>
    <property type="molecule type" value="Genomic_DNA"/>
</dbReference>
<accession>A0ABQ9VV53</accession>
<dbReference type="Proteomes" id="UP001266305">
    <property type="component" value="Unassembled WGS sequence"/>
</dbReference>
<protein>
    <submittedName>
        <fullName evidence="2">Uncharacterized protein</fullName>
    </submittedName>
</protein>